<evidence type="ECO:0000313" key="1">
    <source>
        <dbReference type="EMBL" id="EXC08242.1"/>
    </source>
</evidence>
<organism evidence="1 2">
    <name type="scientific">Morus notabilis</name>
    <dbReference type="NCBI Taxonomy" id="981085"/>
    <lineage>
        <taxon>Eukaryota</taxon>
        <taxon>Viridiplantae</taxon>
        <taxon>Streptophyta</taxon>
        <taxon>Embryophyta</taxon>
        <taxon>Tracheophyta</taxon>
        <taxon>Spermatophyta</taxon>
        <taxon>Magnoliopsida</taxon>
        <taxon>eudicotyledons</taxon>
        <taxon>Gunneridae</taxon>
        <taxon>Pentapetalae</taxon>
        <taxon>rosids</taxon>
        <taxon>fabids</taxon>
        <taxon>Rosales</taxon>
        <taxon>Moraceae</taxon>
        <taxon>Moreae</taxon>
        <taxon>Morus</taxon>
    </lineage>
</organism>
<dbReference type="Proteomes" id="UP000030645">
    <property type="component" value="Unassembled WGS sequence"/>
</dbReference>
<accession>W9SHX2</accession>
<dbReference type="EMBL" id="KE345595">
    <property type="protein sequence ID" value="EXC08242.1"/>
    <property type="molecule type" value="Genomic_DNA"/>
</dbReference>
<protein>
    <submittedName>
        <fullName evidence="1">Uncharacterized protein</fullName>
    </submittedName>
</protein>
<keyword evidence="2" id="KW-1185">Reference proteome</keyword>
<dbReference type="AlphaFoldDB" id="W9SHX2"/>
<evidence type="ECO:0000313" key="2">
    <source>
        <dbReference type="Proteomes" id="UP000030645"/>
    </source>
</evidence>
<reference evidence="2" key="1">
    <citation type="submission" date="2013-01" db="EMBL/GenBank/DDBJ databases">
        <title>Draft Genome Sequence of a Mulberry Tree, Morus notabilis C.K. Schneid.</title>
        <authorList>
            <person name="He N."/>
            <person name="Zhao S."/>
        </authorList>
    </citation>
    <scope>NUCLEOTIDE SEQUENCE</scope>
</reference>
<sequence length="61" mass="7329">MLMAWSSISLKRRRWAQKPLLDLDPKVTMQQRLFGVSWCSAWRYRFTRALRPFLKFLGLGL</sequence>
<proteinExistence type="predicted"/>
<name>W9SHX2_9ROSA</name>
<gene>
    <name evidence="1" type="ORF">L484_012698</name>
</gene>